<dbReference type="Gene3D" id="3.40.50.880">
    <property type="match status" value="1"/>
</dbReference>
<dbReference type="Pfam" id="PF01965">
    <property type="entry name" value="DJ-1_PfpI"/>
    <property type="match status" value="1"/>
</dbReference>
<dbReference type="EMBL" id="JBEPFB010000044">
    <property type="protein sequence ID" value="MER7379935.1"/>
    <property type="molecule type" value="Genomic_DNA"/>
</dbReference>
<keyword evidence="1" id="KW-0805">Transcription regulation</keyword>
<evidence type="ECO:0000259" key="3">
    <source>
        <dbReference type="PROSITE" id="PS01124"/>
    </source>
</evidence>
<keyword evidence="2" id="KW-0804">Transcription</keyword>
<dbReference type="CDD" id="cd03137">
    <property type="entry name" value="GATase1_AraC_1"/>
    <property type="match status" value="1"/>
</dbReference>
<dbReference type="PANTHER" id="PTHR43130:SF3">
    <property type="entry name" value="HTH-TYPE TRANSCRIPTIONAL REGULATOR RV1931C"/>
    <property type="match status" value="1"/>
</dbReference>
<dbReference type="InterPro" id="IPR018060">
    <property type="entry name" value="HTH_AraC"/>
</dbReference>
<dbReference type="Gene3D" id="1.10.10.60">
    <property type="entry name" value="Homeodomain-like"/>
    <property type="match status" value="1"/>
</dbReference>
<dbReference type="InterPro" id="IPR009057">
    <property type="entry name" value="Homeodomain-like_sf"/>
</dbReference>
<comment type="caution">
    <text evidence="4">The sequence shown here is derived from an EMBL/GenBank/DDBJ whole genome shotgun (WGS) entry which is preliminary data.</text>
</comment>
<proteinExistence type="predicted"/>
<protein>
    <submittedName>
        <fullName evidence="4">GlxA family transcriptional regulator</fullName>
    </submittedName>
</protein>
<evidence type="ECO:0000313" key="4">
    <source>
        <dbReference type="EMBL" id="MER7379935.1"/>
    </source>
</evidence>
<dbReference type="PANTHER" id="PTHR43130">
    <property type="entry name" value="ARAC-FAMILY TRANSCRIPTIONAL REGULATOR"/>
    <property type="match status" value="1"/>
</dbReference>
<dbReference type="InterPro" id="IPR029062">
    <property type="entry name" value="Class_I_gatase-like"/>
</dbReference>
<dbReference type="SMART" id="SM00342">
    <property type="entry name" value="HTH_ARAC"/>
    <property type="match status" value="1"/>
</dbReference>
<feature type="domain" description="HTH araC/xylS-type" evidence="3">
    <location>
        <begin position="216"/>
        <end position="313"/>
    </location>
</feature>
<dbReference type="PROSITE" id="PS01124">
    <property type="entry name" value="HTH_ARAC_FAMILY_2"/>
    <property type="match status" value="1"/>
</dbReference>
<evidence type="ECO:0000256" key="1">
    <source>
        <dbReference type="ARBA" id="ARBA00023015"/>
    </source>
</evidence>
<dbReference type="Proteomes" id="UP001486207">
    <property type="component" value="Unassembled WGS sequence"/>
</dbReference>
<reference evidence="4 5" key="1">
    <citation type="submission" date="2024-06" db="EMBL/GenBank/DDBJ databases">
        <title>The Natural Products Discovery Center: Release of the First 8490 Sequenced Strains for Exploring Actinobacteria Biosynthetic Diversity.</title>
        <authorList>
            <person name="Kalkreuter E."/>
            <person name="Kautsar S.A."/>
            <person name="Yang D."/>
            <person name="Bader C.D."/>
            <person name="Teijaro C.N."/>
            <person name="Fluegel L."/>
            <person name="Davis C.M."/>
            <person name="Simpson J.R."/>
            <person name="Lauterbach L."/>
            <person name="Steele A.D."/>
            <person name="Gui C."/>
            <person name="Meng S."/>
            <person name="Li G."/>
            <person name="Viehrig K."/>
            <person name="Ye F."/>
            <person name="Su P."/>
            <person name="Kiefer A.F."/>
            <person name="Nichols A."/>
            <person name="Cepeda A.J."/>
            <person name="Yan W."/>
            <person name="Fan B."/>
            <person name="Jiang Y."/>
            <person name="Adhikari A."/>
            <person name="Zheng C.-J."/>
            <person name="Schuster L."/>
            <person name="Cowan T.M."/>
            <person name="Smanski M.J."/>
            <person name="Chevrette M.G."/>
            <person name="De Carvalho L.P.S."/>
            <person name="Shen B."/>
        </authorList>
    </citation>
    <scope>NUCLEOTIDE SEQUENCE [LARGE SCALE GENOMIC DNA]</scope>
    <source>
        <strain evidence="4 5">NPDC000155</strain>
    </source>
</reference>
<dbReference type="InterPro" id="IPR002818">
    <property type="entry name" value="DJ-1/PfpI"/>
</dbReference>
<gene>
    <name evidence="4" type="ORF">ABT384_45930</name>
</gene>
<dbReference type="Pfam" id="PF12833">
    <property type="entry name" value="HTH_18"/>
    <property type="match status" value="1"/>
</dbReference>
<dbReference type="SUPFAM" id="SSF52317">
    <property type="entry name" value="Class I glutamine amidotransferase-like"/>
    <property type="match status" value="1"/>
</dbReference>
<keyword evidence="5" id="KW-1185">Reference proteome</keyword>
<organism evidence="4 5">
    <name type="scientific">Streptomyces lanatus</name>
    <dbReference type="NCBI Taxonomy" id="66900"/>
    <lineage>
        <taxon>Bacteria</taxon>
        <taxon>Bacillati</taxon>
        <taxon>Actinomycetota</taxon>
        <taxon>Actinomycetes</taxon>
        <taxon>Kitasatosporales</taxon>
        <taxon>Streptomycetaceae</taxon>
        <taxon>Streptomyces</taxon>
    </lineage>
</organism>
<sequence length="332" mass="35722">MKQGRNIAFILFDGLKMLDVTGPAEVFAEANRLGGDYTLSYVSASGRPVTTSVGIELAVSGTVQTTPTPDTLVVAGGDCLITDPIPADLVDAVRDLYPRVRRVVSICTGSFVLAAAGALTGRRATTHWRHTRLLQRAYPDVEVRADDLFVEDDGVFTSAGVSAGIDLALALLEQDQGPDLARAVARNLVVFMQRPGGQSQFSAPLDAQRPRTPALRSVVDLISAQPALDHSASTLANRVGVSARHLSRLFATELDTTPAKYVEQVRLDHAKTLLDRGCNVSETARSAGFGSVESMRRSFVARMGTLPSHYRSRYATTQTNVQRAATVLETRE</sequence>
<dbReference type="RefSeq" id="WP_229911774.1">
    <property type="nucleotide sequence ID" value="NZ_BNBM01000004.1"/>
</dbReference>
<name>A0ABV1Y8D6_9ACTN</name>
<evidence type="ECO:0000313" key="5">
    <source>
        <dbReference type="Proteomes" id="UP001486207"/>
    </source>
</evidence>
<accession>A0ABV1Y8D6</accession>
<evidence type="ECO:0000256" key="2">
    <source>
        <dbReference type="ARBA" id="ARBA00023163"/>
    </source>
</evidence>
<dbReference type="InterPro" id="IPR052158">
    <property type="entry name" value="INH-QAR"/>
</dbReference>
<dbReference type="SUPFAM" id="SSF46689">
    <property type="entry name" value="Homeodomain-like"/>
    <property type="match status" value="2"/>
</dbReference>